<evidence type="ECO:0000259" key="5">
    <source>
        <dbReference type="PROSITE" id="PS50011"/>
    </source>
</evidence>
<organism evidence="6">
    <name type="scientific">Chromera velia CCMP2878</name>
    <dbReference type="NCBI Taxonomy" id="1169474"/>
    <lineage>
        <taxon>Eukaryota</taxon>
        <taxon>Sar</taxon>
        <taxon>Alveolata</taxon>
        <taxon>Colpodellida</taxon>
        <taxon>Chromeraceae</taxon>
        <taxon>Chromera</taxon>
    </lineage>
</organism>
<dbReference type="PROSITE" id="PS00107">
    <property type="entry name" value="PROTEIN_KINASE_ATP"/>
    <property type="match status" value="1"/>
</dbReference>
<dbReference type="Gene3D" id="1.10.510.10">
    <property type="entry name" value="Transferase(Phosphotransferase) domain 1"/>
    <property type="match status" value="1"/>
</dbReference>
<dbReference type="AlphaFoldDB" id="A0A0G4IBD0"/>
<feature type="binding site" evidence="3">
    <location>
        <position position="71"/>
    </location>
    <ligand>
        <name>ATP</name>
        <dbReference type="ChEBI" id="CHEBI:30616"/>
    </ligand>
</feature>
<dbReference type="EMBL" id="CDMZ01005794">
    <property type="protein sequence ID" value="CEM54506.1"/>
    <property type="molecule type" value="Genomic_DNA"/>
</dbReference>
<dbReference type="PANTHER" id="PTHR27001">
    <property type="entry name" value="OS01G0253100 PROTEIN"/>
    <property type="match status" value="1"/>
</dbReference>
<feature type="region of interest" description="Disordered" evidence="4">
    <location>
        <begin position="714"/>
        <end position="753"/>
    </location>
</feature>
<feature type="compositionally biased region" description="Low complexity" evidence="4">
    <location>
        <begin position="953"/>
        <end position="976"/>
    </location>
</feature>
<dbReference type="VEuPathDB" id="CryptoDB:Cvel_12832"/>
<dbReference type="PROSITE" id="PS50011">
    <property type="entry name" value="PROTEIN_KINASE_DOM"/>
    <property type="match status" value="1"/>
</dbReference>
<evidence type="ECO:0000256" key="2">
    <source>
        <dbReference type="ARBA" id="ARBA00022840"/>
    </source>
</evidence>
<dbReference type="GO" id="GO:0005524">
    <property type="term" value="F:ATP binding"/>
    <property type="evidence" value="ECO:0007669"/>
    <property type="project" value="UniProtKB-UniRule"/>
</dbReference>
<dbReference type="PhylomeDB" id="A0A0G4IBD0"/>
<evidence type="ECO:0000256" key="4">
    <source>
        <dbReference type="SAM" id="MobiDB-lite"/>
    </source>
</evidence>
<sequence>MVRGQTDPSETNSFVFVSQKLVEGVFVEDVPLEYVKKCTQNFCDERKLGTGVFGTVYKGVDPENLHEFAIKVLKLPSRNISVSSDEAFSAIIEEKTAAFKAVSQAHPNLCKVMGVCSGRDESDGRDYLIILSSLGSRGNLGQVLRDDECARSLDWRVRLAIARQICEAAFFLQEQRPLALHRIKSTNVVFTDNLKPMLSDWAISRLLPSSERDSNETAAIGTRGYLCPQHRADGVLAVETETYSIGIVLLELFVGRAMNSDCDLVKEFAGEDLYSQDTDGPPTIHILSVADADERAGKWDQLIASEFADLILGCLRKRRRRLTLRSALRFLCDISQILALPGCDDQRCPPWVPETPSQRIGGWGGLRMWPVEGRGGDREVDLEEDMKCVACMLDFKRKDGADCPRKQKEHFLCKDCFSDYVYHQVEGGLEMRDGTLLLPCPLAGRGCAEGVFFCQRVVALNCKPEAYRKFLESRDHQLRREVRAEVENEVRREGAAGSARRRLEEELSFYSRTPCCGRAFVFDGCAAIACTPTCRQHFCAFCLHHSPTDLHAHVMTCRLNPNPGHLYISAAGLDRVHRPLLHQRVQNFLEQVQRDQPEVHTALMQMESVQRWIADLNRPLGPPPPPRGFLPPPGAFGVWPQVVEPLPVPGGGVAFNPAAGGGGGDGGLGVALNFRDNRVNLNEWVAPQPPQIHLGFEEVRDWLGEHFGQIQGNRVQRRGQPPAQRGIGGALQAVPPPLQPGQQPVGDNGDPINRRRLHAEVHFHLHMPQQEREGGNDRLADPLRLERRVLEAPGQQPPGAAAAAAAGARRVNHAQQRAEILQDALANLQVIQQVQRQQIFRQEPLPPALAQPLGGQRERQQLFGQDPLPPALAQPVGGQRERQQLFGQDPLPPALAQPVGGQRERQQLFGQDPLPPALAQPVGGQRERQQLFGQDPLPPALAQPVGGQRERQQNQPLLPLGQRQGAQQQPQQQAQQVFVPMQRNMFGNNEGPGGQGGR</sequence>
<dbReference type="Pfam" id="PF00069">
    <property type="entry name" value="Pkinase"/>
    <property type="match status" value="1"/>
</dbReference>
<name>A0A0G4IBD0_9ALVE</name>
<protein>
    <recommendedName>
        <fullName evidence="5">Protein kinase domain-containing protein</fullName>
    </recommendedName>
</protein>
<feature type="region of interest" description="Disordered" evidence="4">
    <location>
        <begin position="934"/>
        <end position="998"/>
    </location>
</feature>
<evidence type="ECO:0000313" key="6">
    <source>
        <dbReference type="EMBL" id="CEM54506.1"/>
    </source>
</evidence>
<dbReference type="InterPro" id="IPR000719">
    <property type="entry name" value="Prot_kinase_dom"/>
</dbReference>
<accession>A0A0G4IBD0</accession>
<dbReference type="InterPro" id="IPR011009">
    <property type="entry name" value="Kinase-like_dom_sf"/>
</dbReference>
<dbReference type="PANTHER" id="PTHR27001:SF931">
    <property type="entry name" value="OS11G0664100 PROTEIN"/>
    <property type="match status" value="1"/>
</dbReference>
<evidence type="ECO:0000256" key="3">
    <source>
        <dbReference type="PROSITE-ProRule" id="PRU10141"/>
    </source>
</evidence>
<evidence type="ECO:0000256" key="1">
    <source>
        <dbReference type="ARBA" id="ARBA00022741"/>
    </source>
</evidence>
<dbReference type="GO" id="GO:0005886">
    <property type="term" value="C:plasma membrane"/>
    <property type="evidence" value="ECO:0007669"/>
    <property type="project" value="TreeGrafter"/>
</dbReference>
<keyword evidence="1 3" id="KW-0547">Nucleotide-binding</keyword>
<reference evidence="6" key="1">
    <citation type="submission" date="2014-11" db="EMBL/GenBank/DDBJ databases">
        <authorList>
            <person name="Otto D Thomas"/>
            <person name="Naeem Raeece"/>
        </authorList>
    </citation>
    <scope>NUCLEOTIDE SEQUENCE</scope>
</reference>
<keyword evidence="2 3" id="KW-0067">ATP-binding</keyword>
<dbReference type="Gene3D" id="3.30.200.20">
    <property type="entry name" value="Phosphorylase Kinase, domain 1"/>
    <property type="match status" value="1"/>
</dbReference>
<proteinExistence type="predicted"/>
<dbReference type="SUPFAM" id="SSF56112">
    <property type="entry name" value="Protein kinase-like (PK-like)"/>
    <property type="match status" value="1"/>
</dbReference>
<feature type="domain" description="Protein kinase" evidence="5">
    <location>
        <begin position="42"/>
        <end position="338"/>
    </location>
</feature>
<gene>
    <name evidence="6" type="ORF">Cvel_12832</name>
</gene>
<dbReference type="InterPro" id="IPR017441">
    <property type="entry name" value="Protein_kinase_ATP_BS"/>
</dbReference>
<dbReference type="GO" id="GO:0004672">
    <property type="term" value="F:protein kinase activity"/>
    <property type="evidence" value="ECO:0007669"/>
    <property type="project" value="InterPro"/>
</dbReference>